<dbReference type="Proteomes" id="UP000000739">
    <property type="component" value="Chromosome"/>
</dbReference>
<organism evidence="1 2">
    <name type="scientific">Desulfatibacillum aliphaticivorans</name>
    <dbReference type="NCBI Taxonomy" id="218208"/>
    <lineage>
        <taxon>Bacteria</taxon>
        <taxon>Pseudomonadati</taxon>
        <taxon>Thermodesulfobacteriota</taxon>
        <taxon>Desulfobacteria</taxon>
        <taxon>Desulfobacterales</taxon>
        <taxon>Desulfatibacillaceae</taxon>
        <taxon>Desulfatibacillum</taxon>
    </lineage>
</organism>
<dbReference type="KEGG" id="dal:Dalk_1523"/>
<dbReference type="AlphaFoldDB" id="B8FAC5"/>
<accession>B8FAC5</accession>
<evidence type="ECO:0000313" key="1">
    <source>
        <dbReference type="EMBL" id="ACL03221.1"/>
    </source>
</evidence>
<keyword evidence="2" id="KW-1185">Reference proteome</keyword>
<dbReference type="HOGENOM" id="CLU_3381514_0_0_7"/>
<dbReference type="EMBL" id="CP001322">
    <property type="protein sequence ID" value="ACL03221.1"/>
    <property type="molecule type" value="Genomic_DNA"/>
</dbReference>
<name>B8FAC5_DESAL</name>
<sequence length="33" mass="3242">MGPRAAWGGGGGLGIGGEGRAGSIASEFKNYFI</sequence>
<protein>
    <submittedName>
        <fullName evidence="1">Uncharacterized protein</fullName>
    </submittedName>
</protein>
<evidence type="ECO:0000313" key="2">
    <source>
        <dbReference type="Proteomes" id="UP000000739"/>
    </source>
</evidence>
<proteinExistence type="predicted"/>
<reference evidence="1 2" key="1">
    <citation type="journal article" date="2012" name="Environ. Microbiol.">
        <title>The genome sequence of Desulfatibacillum alkenivorans AK-01: a blueprint for anaerobic alkane oxidation.</title>
        <authorList>
            <person name="Callaghan A.V."/>
            <person name="Morris B.E."/>
            <person name="Pereira I.A."/>
            <person name="McInerney M.J."/>
            <person name="Austin R.N."/>
            <person name="Groves J.T."/>
            <person name="Kukor J.J."/>
            <person name="Suflita J.M."/>
            <person name="Young L.Y."/>
            <person name="Zylstra G.J."/>
            <person name="Wawrik B."/>
        </authorList>
    </citation>
    <scope>NUCLEOTIDE SEQUENCE [LARGE SCALE GENOMIC DNA]</scope>
    <source>
        <strain evidence="1 2">AK-01</strain>
    </source>
</reference>
<gene>
    <name evidence="1" type="ordered locus">Dalk_1523</name>
</gene>